<dbReference type="RefSeq" id="WP_067389805.1">
    <property type="nucleotide sequence ID" value="NZ_JXKH01000002.1"/>
</dbReference>
<dbReference type="STRING" id="214095.RU97_GL000910"/>
<dbReference type="InterPro" id="IPR000587">
    <property type="entry name" value="Creatinase_N"/>
</dbReference>
<evidence type="ECO:0000259" key="1">
    <source>
        <dbReference type="Pfam" id="PF00557"/>
    </source>
</evidence>
<evidence type="ECO:0000259" key="2">
    <source>
        <dbReference type="Pfam" id="PF01321"/>
    </source>
</evidence>
<sequence>MRIEILRQKMREDGLDLFLVTDKINRRYLSGFTGSNGLLAITLTRTVLFIDGRYTVQANQQTNNVEIITVAVGRSLWNELQQFNEEKHWGYEASTISLSTYQQMQQAAQEVRTELIATRNLVESMRMLKEETEIAAMRVAAELSDATLHQVLDLIKPGMTELALANEIDYLSKKLGSEGPAFETIVASGVRTGQPHAHASQKVIEANELIMIDFGCIYQGYYSDITRTFALGNVAEKIAATYQTLQKIQAEAIETIRLDEPLSAIDQRVRKQLAKSDLDAYFTHNLGHGIGLSCHEYPTVGPEETQTVQESMVFTVEPGIYLPDFGIRIEDDVLISESGEIECLTKFPKEWLVI</sequence>
<dbReference type="PANTHER" id="PTHR46112:SF3">
    <property type="entry name" value="AMINOPEPTIDASE YPDF"/>
    <property type="match status" value="1"/>
</dbReference>
<proteinExistence type="predicted"/>
<feature type="domain" description="Peptidase M24" evidence="1">
    <location>
        <begin position="136"/>
        <end position="337"/>
    </location>
</feature>
<dbReference type="InterPro" id="IPR029149">
    <property type="entry name" value="Creatin/AminoP/Spt16_N"/>
</dbReference>
<dbReference type="InterPro" id="IPR000994">
    <property type="entry name" value="Pept_M24"/>
</dbReference>
<dbReference type="InterPro" id="IPR050659">
    <property type="entry name" value="Peptidase_M24B"/>
</dbReference>
<dbReference type="SUPFAM" id="SSF53092">
    <property type="entry name" value="Creatinase/prolidase N-terminal domain"/>
    <property type="match status" value="1"/>
</dbReference>
<dbReference type="Pfam" id="PF01321">
    <property type="entry name" value="Creatinase_N"/>
    <property type="match status" value="1"/>
</dbReference>
<dbReference type="SUPFAM" id="SSF55920">
    <property type="entry name" value="Creatinase/aminopeptidase"/>
    <property type="match status" value="1"/>
</dbReference>
<dbReference type="Gene3D" id="3.40.350.10">
    <property type="entry name" value="Creatinase/prolidase N-terminal domain"/>
    <property type="match status" value="1"/>
</dbReference>
<gene>
    <name evidence="3" type="ORF">RU97_GL000910</name>
</gene>
<dbReference type="Proteomes" id="UP000181884">
    <property type="component" value="Unassembled WGS sequence"/>
</dbReference>
<dbReference type="EMBL" id="JXKH01000002">
    <property type="protein sequence ID" value="OJG19339.1"/>
    <property type="molecule type" value="Genomic_DNA"/>
</dbReference>
<dbReference type="Gene3D" id="3.90.230.10">
    <property type="entry name" value="Creatinase/methionine aminopeptidase superfamily"/>
    <property type="match status" value="1"/>
</dbReference>
<protein>
    <recommendedName>
        <fullName evidence="5">Xaa-Pro dipeptidase</fullName>
    </recommendedName>
</protein>
<dbReference type="InterPro" id="IPR036005">
    <property type="entry name" value="Creatinase/aminopeptidase-like"/>
</dbReference>
<dbReference type="PANTHER" id="PTHR46112">
    <property type="entry name" value="AMINOPEPTIDASE"/>
    <property type="match status" value="1"/>
</dbReference>
<evidence type="ECO:0008006" key="5">
    <source>
        <dbReference type="Google" id="ProtNLM"/>
    </source>
</evidence>
<dbReference type="AlphaFoldDB" id="A0A1L8RHU8"/>
<reference evidence="3 4" key="1">
    <citation type="submission" date="2014-12" db="EMBL/GenBank/DDBJ databases">
        <title>Draft genome sequences of 29 type strains of Enterococci.</title>
        <authorList>
            <person name="Zhong Z."/>
            <person name="Sun Z."/>
            <person name="Liu W."/>
            <person name="Zhang W."/>
            <person name="Zhang H."/>
        </authorList>
    </citation>
    <scope>NUCLEOTIDE SEQUENCE [LARGE SCALE GENOMIC DNA]</scope>
    <source>
        <strain evidence="3 4">DSM 17029</strain>
    </source>
</reference>
<accession>A0A1L8RHU8</accession>
<comment type="caution">
    <text evidence="3">The sequence shown here is derived from an EMBL/GenBank/DDBJ whole genome shotgun (WGS) entry which is preliminary data.</text>
</comment>
<evidence type="ECO:0000313" key="4">
    <source>
        <dbReference type="Proteomes" id="UP000181884"/>
    </source>
</evidence>
<feature type="domain" description="Creatinase N-terminal" evidence="2">
    <location>
        <begin position="2"/>
        <end position="127"/>
    </location>
</feature>
<organism evidence="3 4">
    <name type="scientific">Enterococcus canis</name>
    <dbReference type="NCBI Taxonomy" id="214095"/>
    <lineage>
        <taxon>Bacteria</taxon>
        <taxon>Bacillati</taxon>
        <taxon>Bacillota</taxon>
        <taxon>Bacilli</taxon>
        <taxon>Lactobacillales</taxon>
        <taxon>Enterococcaceae</taxon>
        <taxon>Enterococcus</taxon>
    </lineage>
</organism>
<dbReference type="Pfam" id="PF00557">
    <property type="entry name" value="Peptidase_M24"/>
    <property type="match status" value="1"/>
</dbReference>
<name>A0A1L8RHU8_9ENTE</name>
<evidence type="ECO:0000313" key="3">
    <source>
        <dbReference type="EMBL" id="OJG19339.1"/>
    </source>
</evidence>
<keyword evidence="4" id="KW-1185">Reference proteome</keyword>